<dbReference type="EMBL" id="CAADFA010000536">
    <property type="protein sequence ID" value="VFJ69894.1"/>
    <property type="molecule type" value="Genomic_DNA"/>
</dbReference>
<protein>
    <submittedName>
        <fullName evidence="4">Disulphide bond corrector protein DsbC</fullName>
    </submittedName>
</protein>
<evidence type="ECO:0000313" key="5">
    <source>
        <dbReference type="EMBL" id="VFK24137.1"/>
    </source>
</evidence>
<proteinExistence type="predicted"/>
<dbReference type="AlphaFoldDB" id="A0A450TPJ9"/>
<dbReference type="SUPFAM" id="SSF74863">
    <property type="entry name" value="Thiol:disulfide interchange protein DsbD, N-terminal domain (DsbD-alpha)"/>
    <property type="match status" value="1"/>
</dbReference>
<dbReference type="InterPro" id="IPR028250">
    <property type="entry name" value="DsbDN"/>
</dbReference>
<sequence>MTHTFVTSISPWMILFGMLTAPAGLAVSLTGPLSGLFGQDPGVEQAANGKFLPPDDAFSIPYPEISHPDTPIAQVTEPSLDDWRQSVDEPTQQDRENSRYAALVIRWRIADGYYLYRDRFRFALQEAPPELELGRAEIPQGIHKDEGEEFGTVEVLHGEVAVTVPLIFRPPPTTAISGRPIALRISVGYQGCAEAGLCYQPITKDLHVDL</sequence>
<accession>A0A450TPJ9</accession>
<dbReference type="GO" id="GO:0045454">
    <property type="term" value="P:cell redox homeostasis"/>
    <property type="evidence" value="ECO:0007669"/>
    <property type="project" value="TreeGrafter"/>
</dbReference>
<dbReference type="Pfam" id="PF11412">
    <property type="entry name" value="DsbD_N"/>
    <property type="match status" value="1"/>
</dbReference>
<dbReference type="EMBL" id="CAADFL010000971">
    <property type="protein sequence ID" value="VFK24137.1"/>
    <property type="molecule type" value="Genomic_DNA"/>
</dbReference>
<evidence type="ECO:0000259" key="2">
    <source>
        <dbReference type="Pfam" id="PF11412"/>
    </source>
</evidence>
<dbReference type="EMBL" id="CAADEZ010000140">
    <property type="protein sequence ID" value="VFJ54987.1"/>
    <property type="molecule type" value="Genomic_DNA"/>
</dbReference>
<evidence type="ECO:0000313" key="4">
    <source>
        <dbReference type="EMBL" id="VFJ69894.1"/>
    </source>
</evidence>
<dbReference type="PANTHER" id="PTHR32234">
    <property type="entry name" value="THIOL:DISULFIDE INTERCHANGE PROTEIN DSBD"/>
    <property type="match status" value="1"/>
</dbReference>
<name>A0A450TPJ9_9GAMM</name>
<dbReference type="InterPro" id="IPR036929">
    <property type="entry name" value="DsbDN_sf"/>
</dbReference>
<feature type="domain" description="Thiol:disulfide interchange protein DsbD N-terminal" evidence="2">
    <location>
        <begin position="101"/>
        <end position="206"/>
    </location>
</feature>
<evidence type="ECO:0000313" key="3">
    <source>
        <dbReference type="EMBL" id="VFJ54987.1"/>
    </source>
</evidence>
<keyword evidence="1" id="KW-0812">Transmembrane</keyword>
<dbReference type="Gene3D" id="2.60.40.1250">
    <property type="entry name" value="Thiol:disulfide interchange protein DsbD, N-terminal domain"/>
    <property type="match status" value="1"/>
</dbReference>
<feature type="transmembrane region" description="Helical" evidence="1">
    <location>
        <begin position="12"/>
        <end position="31"/>
    </location>
</feature>
<dbReference type="GO" id="GO:0015035">
    <property type="term" value="F:protein-disulfide reductase activity"/>
    <property type="evidence" value="ECO:0007669"/>
    <property type="project" value="TreeGrafter"/>
</dbReference>
<keyword evidence="1" id="KW-1133">Transmembrane helix</keyword>
<keyword evidence="1" id="KW-0472">Membrane</keyword>
<evidence type="ECO:0000256" key="1">
    <source>
        <dbReference type="SAM" id="Phobius"/>
    </source>
</evidence>
<reference evidence="4" key="1">
    <citation type="submission" date="2019-02" db="EMBL/GenBank/DDBJ databases">
        <authorList>
            <person name="Gruber-Vodicka R. H."/>
            <person name="Seah K. B. B."/>
        </authorList>
    </citation>
    <scope>NUCLEOTIDE SEQUENCE</scope>
    <source>
        <strain evidence="3">BECK_BZ163</strain>
        <strain evidence="5">BECK_BZ164</strain>
        <strain evidence="4">BECK_BZ165</strain>
    </source>
</reference>
<dbReference type="PANTHER" id="PTHR32234:SF0">
    <property type="entry name" value="THIOL:DISULFIDE INTERCHANGE PROTEIN DSBD"/>
    <property type="match status" value="1"/>
</dbReference>
<organism evidence="4">
    <name type="scientific">Candidatus Kentrum sp. FM</name>
    <dbReference type="NCBI Taxonomy" id="2126340"/>
    <lineage>
        <taxon>Bacteria</taxon>
        <taxon>Pseudomonadati</taxon>
        <taxon>Pseudomonadota</taxon>
        <taxon>Gammaproteobacteria</taxon>
        <taxon>Candidatus Kentrum</taxon>
    </lineage>
</organism>
<gene>
    <name evidence="3" type="ORF">BECKFM1743A_GA0114220_101401</name>
    <name evidence="5" type="ORF">BECKFM1743B_GA0114221_109711</name>
    <name evidence="4" type="ORF">BECKFM1743C_GA0114222_105361</name>
</gene>